<feature type="signal peptide" evidence="1">
    <location>
        <begin position="1"/>
        <end position="28"/>
    </location>
</feature>
<accession>A0ABT7JCX3</accession>
<gene>
    <name evidence="2" type="ORF">QOL99_01895</name>
</gene>
<keyword evidence="1" id="KW-0732">Signal</keyword>
<comment type="caution">
    <text evidence="2">The sequence shown here is derived from an EMBL/GenBank/DDBJ whole genome shotgun (WGS) entry which is preliminary data.</text>
</comment>
<dbReference type="PROSITE" id="PS51257">
    <property type="entry name" value="PROKAR_LIPOPROTEIN"/>
    <property type="match status" value="1"/>
</dbReference>
<sequence>MKTRFLLALSLPFALASCTMMLPGSPYALGKQPAADAAGVNPSGTVRATVSGTTVMTEARVMGLAPNQNYVAHYHLQGTASTAPCASNGAPILSTAMVGRSDASGMLTLSRSVPRADVMNATYYNVHTAADAAGTPADAGVACTAVRMTGM</sequence>
<dbReference type="Proteomes" id="UP001302059">
    <property type="component" value="Unassembled WGS sequence"/>
</dbReference>
<feature type="chain" id="PRO_5045722902" evidence="1">
    <location>
        <begin position="29"/>
        <end position="151"/>
    </location>
</feature>
<evidence type="ECO:0000256" key="1">
    <source>
        <dbReference type="SAM" id="SignalP"/>
    </source>
</evidence>
<proteinExistence type="predicted"/>
<name>A0ABT7JCX3_9DEIO</name>
<organism evidence="2 3">
    <name type="scientific">Deinococcus rhizophilus</name>
    <dbReference type="NCBI Taxonomy" id="3049544"/>
    <lineage>
        <taxon>Bacteria</taxon>
        <taxon>Thermotogati</taxon>
        <taxon>Deinococcota</taxon>
        <taxon>Deinococci</taxon>
        <taxon>Deinococcales</taxon>
        <taxon>Deinococcaceae</taxon>
        <taxon>Deinococcus</taxon>
    </lineage>
</organism>
<dbReference type="EMBL" id="JASNGB010000007">
    <property type="protein sequence ID" value="MDL2342894.1"/>
    <property type="molecule type" value="Genomic_DNA"/>
</dbReference>
<evidence type="ECO:0000313" key="2">
    <source>
        <dbReference type="EMBL" id="MDL2342894.1"/>
    </source>
</evidence>
<dbReference type="RefSeq" id="WP_285520923.1">
    <property type="nucleotide sequence ID" value="NZ_JASNGB010000007.1"/>
</dbReference>
<evidence type="ECO:0000313" key="3">
    <source>
        <dbReference type="Proteomes" id="UP001302059"/>
    </source>
</evidence>
<reference evidence="2 3" key="1">
    <citation type="submission" date="2023-05" db="EMBL/GenBank/DDBJ databases">
        <authorList>
            <person name="Gao F."/>
        </authorList>
    </citation>
    <scope>NUCLEOTIDE SEQUENCE [LARGE SCALE GENOMIC DNA]</scope>
    <source>
        <strain evidence="2 3">MIMF12</strain>
    </source>
</reference>
<keyword evidence="3" id="KW-1185">Reference proteome</keyword>
<protein>
    <submittedName>
        <fullName evidence="2">Superoxide dismutase</fullName>
    </submittedName>
</protein>